<keyword evidence="2 3" id="KW-0802">TPR repeat</keyword>
<sequence>MRYLVGILSTLSVLTACTNSGNTDPLLTKEPYDKLSDSINQAPNDAELYYKRGTLLFQNNELHYAQSDLQKAWSLAPTEEHALSLTTLLANKHSDSAINFLQMALQKLPQSVALEVGLARGYQQKGDFQKALTQCDQVLTKHPNSIDALLLKAELQKDLKQDAEALKTLEQAYHLAPFDSELVHSLAFAYAESKNSKVLDLSDSLITADIKGMHAEPYYFKGLYFVNIGNKAEALKQLNAAIQHDYYFLDAYMEKGQLYYNNKQYTEALKTFQLATTISPTFADAYYWLGKTKETMGNKAEAKLDYQRAFGLDKSLTEAKQAADKL</sequence>
<accession>A0A172TTH9</accession>
<dbReference type="Gene3D" id="1.25.40.10">
    <property type="entry name" value="Tetratricopeptide repeat domain"/>
    <property type="match status" value="3"/>
</dbReference>
<dbReference type="InterPro" id="IPR019734">
    <property type="entry name" value="TPR_rpt"/>
</dbReference>
<evidence type="ECO:0000313" key="4">
    <source>
        <dbReference type="EMBL" id="ANE50302.1"/>
    </source>
</evidence>
<keyword evidence="1" id="KW-0677">Repeat</keyword>
<keyword evidence="5" id="KW-1185">Reference proteome</keyword>
<evidence type="ECO:0000313" key="5">
    <source>
        <dbReference type="Proteomes" id="UP000077177"/>
    </source>
</evidence>
<protein>
    <submittedName>
        <fullName evidence="4">Uncharacterized protein</fullName>
    </submittedName>
</protein>
<dbReference type="PANTHER" id="PTHR44858">
    <property type="entry name" value="TETRATRICOPEPTIDE REPEAT PROTEIN 6"/>
    <property type="match status" value="1"/>
</dbReference>
<dbReference type="Pfam" id="PF14559">
    <property type="entry name" value="TPR_19"/>
    <property type="match status" value="1"/>
</dbReference>
<organism evidence="4 5">
    <name type="scientific">Flavisolibacter tropicus</name>
    <dbReference type="NCBI Taxonomy" id="1492898"/>
    <lineage>
        <taxon>Bacteria</taxon>
        <taxon>Pseudomonadati</taxon>
        <taxon>Bacteroidota</taxon>
        <taxon>Chitinophagia</taxon>
        <taxon>Chitinophagales</taxon>
        <taxon>Chitinophagaceae</taxon>
        <taxon>Flavisolibacter</taxon>
    </lineage>
</organism>
<dbReference type="PROSITE" id="PS51257">
    <property type="entry name" value="PROKAR_LIPOPROTEIN"/>
    <property type="match status" value="1"/>
</dbReference>
<dbReference type="KEGG" id="fla:SY85_07090"/>
<evidence type="ECO:0000256" key="1">
    <source>
        <dbReference type="ARBA" id="ARBA00022737"/>
    </source>
</evidence>
<dbReference type="PROSITE" id="PS50005">
    <property type="entry name" value="TPR"/>
    <property type="match status" value="2"/>
</dbReference>
<dbReference type="Pfam" id="PF13414">
    <property type="entry name" value="TPR_11"/>
    <property type="match status" value="1"/>
</dbReference>
<name>A0A172TTH9_9BACT</name>
<dbReference type="Proteomes" id="UP000077177">
    <property type="component" value="Chromosome"/>
</dbReference>
<gene>
    <name evidence="4" type="ORF">SY85_07090</name>
</gene>
<reference evidence="4 5" key="2">
    <citation type="journal article" date="2016" name="Int. J. Syst. Evol. Microbiol.">
        <title>Flavisolibacter tropicus sp. nov., isolated from tropical soil.</title>
        <authorList>
            <person name="Lee J.J."/>
            <person name="Kang M.S."/>
            <person name="Kim G.S."/>
            <person name="Lee C.S."/>
            <person name="Lim S."/>
            <person name="Lee J."/>
            <person name="Roh S.H."/>
            <person name="Kang H."/>
            <person name="Ha J.M."/>
            <person name="Bae S."/>
            <person name="Jung H.Y."/>
            <person name="Kim M.K."/>
        </authorList>
    </citation>
    <scope>NUCLEOTIDE SEQUENCE [LARGE SCALE GENOMIC DNA]</scope>
    <source>
        <strain evidence="4 5">LCS9</strain>
    </source>
</reference>
<evidence type="ECO:0000256" key="3">
    <source>
        <dbReference type="PROSITE-ProRule" id="PRU00339"/>
    </source>
</evidence>
<proteinExistence type="predicted"/>
<dbReference type="InterPro" id="IPR050498">
    <property type="entry name" value="Ycf3"/>
</dbReference>
<dbReference type="SMART" id="SM00028">
    <property type="entry name" value="TPR"/>
    <property type="match status" value="6"/>
</dbReference>
<dbReference type="SUPFAM" id="SSF48452">
    <property type="entry name" value="TPR-like"/>
    <property type="match status" value="2"/>
</dbReference>
<dbReference type="OrthoDB" id="639380at2"/>
<dbReference type="AlphaFoldDB" id="A0A172TTH9"/>
<dbReference type="STRING" id="1492898.SY85_07090"/>
<dbReference type="PATRIC" id="fig|1492898.3.peg.1527"/>
<dbReference type="RefSeq" id="WP_066402914.1">
    <property type="nucleotide sequence ID" value="NZ_CP011390.1"/>
</dbReference>
<dbReference type="PANTHER" id="PTHR44858:SF1">
    <property type="entry name" value="UDP-N-ACETYLGLUCOSAMINE--PEPTIDE N-ACETYLGLUCOSAMINYLTRANSFERASE SPINDLY-RELATED"/>
    <property type="match status" value="1"/>
</dbReference>
<feature type="repeat" description="TPR" evidence="3">
    <location>
        <begin position="249"/>
        <end position="282"/>
    </location>
</feature>
<dbReference type="InterPro" id="IPR011990">
    <property type="entry name" value="TPR-like_helical_dom_sf"/>
</dbReference>
<evidence type="ECO:0000256" key="2">
    <source>
        <dbReference type="ARBA" id="ARBA00022803"/>
    </source>
</evidence>
<dbReference type="EMBL" id="CP011390">
    <property type="protein sequence ID" value="ANE50302.1"/>
    <property type="molecule type" value="Genomic_DNA"/>
</dbReference>
<feature type="repeat" description="TPR" evidence="3">
    <location>
        <begin position="46"/>
        <end position="79"/>
    </location>
</feature>
<reference evidence="5" key="1">
    <citation type="submission" date="2015-01" db="EMBL/GenBank/DDBJ databases">
        <title>Flavisolibacter sp./LCS9/ whole genome sequencing.</title>
        <authorList>
            <person name="Kim M.K."/>
            <person name="Srinivasan S."/>
            <person name="Lee J.-J."/>
        </authorList>
    </citation>
    <scope>NUCLEOTIDE SEQUENCE [LARGE SCALE GENOMIC DNA]</scope>
    <source>
        <strain evidence="5">LCS9</strain>
    </source>
</reference>